<dbReference type="Proteomes" id="UP001303160">
    <property type="component" value="Unassembled WGS sequence"/>
</dbReference>
<feature type="transmembrane region" description="Helical" evidence="2">
    <location>
        <begin position="30"/>
        <end position="56"/>
    </location>
</feature>
<gene>
    <name evidence="3" type="ORF">QBC40DRAFT_277757</name>
</gene>
<feature type="region of interest" description="Disordered" evidence="1">
    <location>
        <begin position="397"/>
        <end position="422"/>
    </location>
</feature>
<proteinExistence type="predicted"/>
<feature type="transmembrane region" description="Helical" evidence="2">
    <location>
        <begin position="113"/>
        <end position="136"/>
    </location>
</feature>
<reference evidence="3" key="1">
    <citation type="journal article" date="2023" name="Mol. Phylogenet. Evol.">
        <title>Genome-scale phylogeny and comparative genomics of the fungal order Sordariales.</title>
        <authorList>
            <person name="Hensen N."/>
            <person name="Bonometti L."/>
            <person name="Westerberg I."/>
            <person name="Brannstrom I.O."/>
            <person name="Guillou S."/>
            <person name="Cros-Aarteil S."/>
            <person name="Calhoun S."/>
            <person name="Haridas S."/>
            <person name="Kuo A."/>
            <person name="Mondo S."/>
            <person name="Pangilinan J."/>
            <person name="Riley R."/>
            <person name="LaButti K."/>
            <person name="Andreopoulos B."/>
            <person name="Lipzen A."/>
            <person name="Chen C."/>
            <person name="Yan M."/>
            <person name="Daum C."/>
            <person name="Ng V."/>
            <person name="Clum A."/>
            <person name="Steindorff A."/>
            <person name="Ohm R.A."/>
            <person name="Martin F."/>
            <person name="Silar P."/>
            <person name="Natvig D.O."/>
            <person name="Lalanne C."/>
            <person name="Gautier V."/>
            <person name="Ament-Velasquez S.L."/>
            <person name="Kruys A."/>
            <person name="Hutchinson M.I."/>
            <person name="Powell A.J."/>
            <person name="Barry K."/>
            <person name="Miller A.N."/>
            <person name="Grigoriev I.V."/>
            <person name="Debuchy R."/>
            <person name="Gladieux P."/>
            <person name="Hiltunen Thoren M."/>
            <person name="Johannesson H."/>
        </authorList>
    </citation>
    <scope>NUCLEOTIDE SEQUENCE</scope>
    <source>
        <strain evidence="3">CBS 315.58</strain>
    </source>
</reference>
<evidence type="ECO:0000313" key="3">
    <source>
        <dbReference type="EMBL" id="KAK4201699.1"/>
    </source>
</evidence>
<dbReference type="InterPro" id="IPR053018">
    <property type="entry name" value="Elsinochrome_Biosynth-Asso"/>
</dbReference>
<sequence>MISFTIGLCNNTECSNSTHVDDDDVTDPDIAGIGILLSFVIPAVAAIVAFMLAWILRRIPQQQYNHVDEMALSWLTRCVPWLRRKSIRNRATSTTAPEISGYQTFILSVNDQMLLTGLGLIIAIYSQICTISMFSFHVAAGLASLCSSVHLATLTVLRLPFKESTKAQSISRVALMILGLLAILASKFLQYHTGEYANNDLAACNIAWPQKGSDIASTVWDWVCVALALSVNYYQSIVTDVAPRRTRANSEPNPKLISSWILFVLKNTHKYPEYDLDIAALIAEKQQKIEESCRERLVFLIGAINGRRSRTKSTATFFISVLRTVGFHMFIELQNSLVYDLFLCIFWFALGITDVFQSLTHDGADIQPLLEWKFGQVMPVVLLFTYVLFALGIRPSSKKSPEKVASGNKPSSTTLHQDSDSAASTDSEVASCASSGVSLRTLSNLGLAAGDEEPGPKPTRRVNTSELERAIVPRTGRTRTWRPKQQPLLNINDHDAHPIDLIDFTRKEARAHAHGVVVVAFTAAVAFLMLLYFFFTWVVTILTGLYILLFVYRVVKGSADIRRIKKARQSQVQSSSAASSLHLVGSSPRSSMSGSRSLGGLSDVSR</sequence>
<organism evidence="3 4">
    <name type="scientific">Triangularia verruculosa</name>
    <dbReference type="NCBI Taxonomy" id="2587418"/>
    <lineage>
        <taxon>Eukaryota</taxon>
        <taxon>Fungi</taxon>
        <taxon>Dikarya</taxon>
        <taxon>Ascomycota</taxon>
        <taxon>Pezizomycotina</taxon>
        <taxon>Sordariomycetes</taxon>
        <taxon>Sordariomycetidae</taxon>
        <taxon>Sordariales</taxon>
        <taxon>Podosporaceae</taxon>
        <taxon>Triangularia</taxon>
    </lineage>
</organism>
<feature type="transmembrane region" description="Helical" evidence="2">
    <location>
        <begin position="537"/>
        <end position="555"/>
    </location>
</feature>
<accession>A0AAN7AWQ2</accession>
<feature type="transmembrane region" description="Helical" evidence="2">
    <location>
        <begin position="337"/>
        <end position="356"/>
    </location>
</feature>
<keyword evidence="2" id="KW-1133">Transmembrane helix</keyword>
<protein>
    <submittedName>
        <fullName evidence="3">Uncharacterized protein</fullName>
    </submittedName>
</protein>
<keyword evidence="4" id="KW-1185">Reference proteome</keyword>
<feature type="transmembrane region" description="Helical" evidence="2">
    <location>
        <begin position="173"/>
        <end position="191"/>
    </location>
</feature>
<keyword evidence="2" id="KW-0812">Transmembrane</keyword>
<feature type="region of interest" description="Disordered" evidence="1">
    <location>
        <begin position="447"/>
        <end position="468"/>
    </location>
</feature>
<comment type="caution">
    <text evidence="3">The sequence shown here is derived from an EMBL/GenBank/DDBJ whole genome shotgun (WGS) entry which is preliminary data.</text>
</comment>
<feature type="region of interest" description="Disordered" evidence="1">
    <location>
        <begin position="570"/>
        <end position="606"/>
    </location>
</feature>
<dbReference type="AlphaFoldDB" id="A0AAN7AWQ2"/>
<evidence type="ECO:0000313" key="4">
    <source>
        <dbReference type="Proteomes" id="UP001303160"/>
    </source>
</evidence>
<name>A0AAN7AWQ2_9PEZI</name>
<dbReference type="PANTHER" id="PTHR37577">
    <property type="entry name" value="INTEGRAL MEMBRANE PROTEIN"/>
    <property type="match status" value="1"/>
</dbReference>
<evidence type="ECO:0000256" key="1">
    <source>
        <dbReference type="SAM" id="MobiDB-lite"/>
    </source>
</evidence>
<keyword evidence="2" id="KW-0472">Membrane</keyword>
<dbReference type="PANTHER" id="PTHR37577:SF1">
    <property type="entry name" value="INTEGRAL MEMBRANE PROTEIN"/>
    <property type="match status" value="1"/>
</dbReference>
<feature type="transmembrane region" description="Helical" evidence="2">
    <location>
        <begin position="376"/>
        <end position="393"/>
    </location>
</feature>
<reference evidence="3" key="2">
    <citation type="submission" date="2023-05" db="EMBL/GenBank/DDBJ databases">
        <authorList>
            <consortium name="Lawrence Berkeley National Laboratory"/>
            <person name="Steindorff A."/>
            <person name="Hensen N."/>
            <person name="Bonometti L."/>
            <person name="Westerberg I."/>
            <person name="Brannstrom I.O."/>
            <person name="Guillou S."/>
            <person name="Cros-Aarteil S."/>
            <person name="Calhoun S."/>
            <person name="Haridas S."/>
            <person name="Kuo A."/>
            <person name="Mondo S."/>
            <person name="Pangilinan J."/>
            <person name="Riley R."/>
            <person name="Labutti K."/>
            <person name="Andreopoulos B."/>
            <person name="Lipzen A."/>
            <person name="Chen C."/>
            <person name="Yanf M."/>
            <person name="Daum C."/>
            <person name="Ng V."/>
            <person name="Clum A."/>
            <person name="Ohm R."/>
            <person name="Martin F."/>
            <person name="Silar P."/>
            <person name="Natvig D."/>
            <person name="Lalanne C."/>
            <person name="Gautier V."/>
            <person name="Ament-Velasquez S.L."/>
            <person name="Kruys A."/>
            <person name="Hutchinson M.I."/>
            <person name="Powell A.J."/>
            <person name="Barry K."/>
            <person name="Miller A.N."/>
            <person name="Grigoriev I.V."/>
            <person name="Debuchy R."/>
            <person name="Gladieux P."/>
            <person name="Thoren M.H."/>
            <person name="Johannesson H."/>
        </authorList>
    </citation>
    <scope>NUCLEOTIDE SEQUENCE</scope>
    <source>
        <strain evidence="3">CBS 315.58</strain>
    </source>
</reference>
<feature type="transmembrane region" description="Helical" evidence="2">
    <location>
        <begin position="511"/>
        <end position="531"/>
    </location>
</feature>
<evidence type="ECO:0000256" key="2">
    <source>
        <dbReference type="SAM" id="Phobius"/>
    </source>
</evidence>
<feature type="compositionally biased region" description="Polar residues" evidence="1">
    <location>
        <begin position="408"/>
        <end position="422"/>
    </location>
</feature>
<dbReference type="EMBL" id="MU863904">
    <property type="protein sequence ID" value="KAK4201699.1"/>
    <property type="molecule type" value="Genomic_DNA"/>
</dbReference>